<protein>
    <submittedName>
        <fullName evidence="1">Uncharacterized protein</fullName>
    </submittedName>
</protein>
<proteinExistence type="predicted"/>
<keyword evidence="2" id="KW-1185">Reference proteome</keyword>
<reference evidence="1 2" key="1">
    <citation type="submission" date="2014-09" db="EMBL/GenBank/DDBJ databases">
        <title>Sporocytophaga myxococcoides PG-01 genome sequencing.</title>
        <authorList>
            <person name="Liu L."/>
            <person name="Gao P.J."/>
            <person name="Chen G.J."/>
            <person name="Wang L.S."/>
        </authorList>
    </citation>
    <scope>NUCLEOTIDE SEQUENCE [LARGE SCALE GENOMIC DNA]</scope>
    <source>
        <strain evidence="1 2">PG-01</strain>
    </source>
</reference>
<dbReference type="SUPFAM" id="SSF53335">
    <property type="entry name" value="S-adenosyl-L-methionine-dependent methyltransferases"/>
    <property type="match status" value="1"/>
</dbReference>
<organism evidence="1 2">
    <name type="scientific">Sporocytophaga myxococcoides</name>
    <dbReference type="NCBI Taxonomy" id="153721"/>
    <lineage>
        <taxon>Bacteria</taxon>
        <taxon>Pseudomonadati</taxon>
        <taxon>Bacteroidota</taxon>
        <taxon>Cytophagia</taxon>
        <taxon>Cytophagales</taxon>
        <taxon>Cytophagaceae</taxon>
        <taxon>Sporocytophaga</taxon>
    </lineage>
</organism>
<dbReference type="OrthoDB" id="2615562at2"/>
<dbReference type="Proteomes" id="UP000030185">
    <property type="component" value="Unassembled WGS sequence"/>
</dbReference>
<dbReference type="EMBL" id="BBLT01000005">
    <property type="protein sequence ID" value="GAL85481.1"/>
    <property type="molecule type" value="Genomic_DNA"/>
</dbReference>
<dbReference type="RefSeq" id="WP_052430183.1">
    <property type="nucleotide sequence ID" value="NZ_BBLT01000005.1"/>
</dbReference>
<evidence type="ECO:0000313" key="2">
    <source>
        <dbReference type="Proteomes" id="UP000030185"/>
    </source>
</evidence>
<dbReference type="eggNOG" id="COG0500">
    <property type="taxonomic scope" value="Bacteria"/>
</dbReference>
<sequence>MLEIQSLLNSIDRQIQTNKGKNLYYSDRDTLFNFWEGNNLLSNRHQLAEILSDNSVREGLIDYTLSKVLREFFYTNQYITVNERDKSILRKVYNKLISELSDQQISLSDISSRHFTRLTTWLSYSNPHIEKINHNDKKSVAGVVCSEYSAELQLELLNINPGKLLEPILDIGCGEHAHLSAFLKEKELNVTGIDRLLIKKETWLSEISWFEFEFKPDNWGTIISNLSFSSHFLNNHLRADGLFLEYAQKYMEILKSLKQGGSYHYAPSLPFMEEHLDKKTYKVDRKIINKNYQRTIITRL</sequence>
<dbReference type="InterPro" id="IPR029063">
    <property type="entry name" value="SAM-dependent_MTases_sf"/>
</dbReference>
<comment type="caution">
    <text evidence="1">The sequence shown here is derived from an EMBL/GenBank/DDBJ whole genome shotgun (WGS) entry which is preliminary data.</text>
</comment>
<name>A0A098LEV7_9BACT</name>
<evidence type="ECO:0000313" key="1">
    <source>
        <dbReference type="EMBL" id="GAL85481.1"/>
    </source>
</evidence>
<dbReference type="STRING" id="153721.MYP_2710"/>
<accession>A0A098LEV7</accession>
<dbReference type="CDD" id="cd02440">
    <property type="entry name" value="AdoMet_MTases"/>
    <property type="match status" value="1"/>
</dbReference>
<dbReference type="AlphaFoldDB" id="A0A098LEV7"/>
<gene>
    <name evidence="1" type="ORF">MYP_2710</name>
</gene>